<dbReference type="RefSeq" id="XP_002669918.1">
    <property type="nucleotide sequence ID" value="XM_002669872.1"/>
</dbReference>
<name>D2W160_NAEGR</name>
<gene>
    <name evidence="1" type="ORF">NAEGRDRAFT_75100</name>
</gene>
<proteinExistence type="predicted"/>
<dbReference type="Proteomes" id="UP000006671">
    <property type="component" value="Unassembled WGS sequence"/>
</dbReference>
<organism evidence="2">
    <name type="scientific">Naegleria gruberi</name>
    <name type="common">Amoeba</name>
    <dbReference type="NCBI Taxonomy" id="5762"/>
    <lineage>
        <taxon>Eukaryota</taxon>
        <taxon>Discoba</taxon>
        <taxon>Heterolobosea</taxon>
        <taxon>Tetramitia</taxon>
        <taxon>Eutetramitia</taxon>
        <taxon>Vahlkampfiidae</taxon>
        <taxon>Naegleria</taxon>
    </lineage>
</organism>
<dbReference type="EMBL" id="GG738921">
    <property type="protein sequence ID" value="EFC37174.1"/>
    <property type="molecule type" value="Genomic_DNA"/>
</dbReference>
<dbReference type="GeneID" id="8856805"/>
<sequence>MLPLRDGKKAAGILFVKIIIGKDETQGIHEEDFKIFKPFKKCEYCLPKEFSMTSSNDSSHSYMASFVNSSNGVSFETVLKEFKEKIDFGLLSKKIKGETITSLKKKYTNVELMAIRENILPSPHCRNKQIEQMFEFDLFIEHQLVKMWETIRVIGYNNNFIGVFTYGGKDEEFSLKKSVEEMPFLSESIIFQ</sequence>
<accession>D2W160</accession>
<evidence type="ECO:0000313" key="2">
    <source>
        <dbReference type="Proteomes" id="UP000006671"/>
    </source>
</evidence>
<evidence type="ECO:0000313" key="1">
    <source>
        <dbReference type="EMBL" id="EFC37174.1"/>
    </source>
</evidence>
<protein>
    <submittedName>
        <fullName evidence="1">Predicted protein</fullName>
    </submittedName>
</protein>
<reference evidence="1 2" key="1">
    <citation type="journal article" date="2010" name="Cell">
        <title>The genome of Naegleria gruberi illuminates early eukaryotic versatility.</title>
        <authorList>
            <person name="Fritz-Laylin L.K."/>
            <person name="Prochnik S.E."/>
            <person name="Ginger M.L."/>
            <person name="Dacks J.B."/>
            <person name="Carpenter M.L."/>
            <person name="Field M.C."/>
            <person name="Kuo A."/>
            <person name="Paredez A."/>
            <person name="Chapman J."/>
            <person name="Pham J."/>
            <person name="Shu S."/>
            <person name="Neupane R."/>
            <person name="Cipriano M."/>
            <person name="Mancuso J."/>
            <person name="Tu H."/>
            <person name="Salamov A."/>
            <person name="Lindquist E."/>
            <person name="Shapiro H."/>
            <person name="Lucas S."/>
            <person name="Grigoriev I.V."/>
            <person name="Cande W.Z."/>
            <person name="Fulton C."/>
            <person name="Rokhsar D.S."/>
            <person name="Dawson S.C."/>
        </authorList>
    </citation>
    <scope>NUCLEOTIDE SEQUENCE [LARGE SCALE GENOMIC DNA]</scope>
    <source>
        <strain evidence="1 2">NEG-M</strain>
    </source>
</reference>
<dbReference type="KEGG" id="ngr:NAEGRDRAFT_75100"/>
<keyword evidence="2" id="KW-1185">Reference proteome</keyword>
<dbReference type="VEuPathDB" id="AmoebaDB:NAEGRDRAFT_75100"/>
<dbReference type="AlphaFoldDB" id="D2W160"/>
<dbReference type="InParanoid" id="D2W160"/>